<sequence length="489" mass="54908">MGLNWLTIALVVGAVALSFLSLWESSRCTPNNFEGTHAMNVNVPPHINEQNSRLPSPEERKNDDRVLETADPKVEQPITIPAESPILPAGAEIPTAIPKTCYGTPQERRALARNDKATAEDWKRMARCTLNRYSTLYGHFSMHISKAGGTSFCEALKDKTNQCRQVPPKKESKGTSYNYNCYVAQNKPIDDGPMWKRQKFYLGPRWTRKETKQKLKLDFWMGGDEEDNIIPCSVIENHLETEDNMVVFSENHLVSGDACDNKMVNSIVMREPMKRLLSHYNDVYLWCLKYKNNPLCLKMLQGGNLTDGVRIYDVMFMAENFDFISDNIYARSLNPSKTYYAPLGFEGMDSEAVLSSALESLSKFDWVVVIGSGNSTEGENNDLILKDGLGLGLGLPHSNTVGSKASASQTTKTPSSLSAQGKVFLQKLNDLDYRIWEEAQDLHNLDVKSINLMKQYGADVFAEYETKKRKNSGDICCGYVCKTPNKLKS</sequence>
<protein>
    <submittedName>
        <fullName evidence="3">Uncharacterized protein</fullName>
    </submittedName>
</protein>
<evidence type="ECO:0000313" key="4">
    <source>
        <dbReference type="Proteomes" id="UP001295423"/>
    </source>
</evidence>
<accession>A0AAD2G4T0</accession>
<evidence type="ECO:0000256" key="2">
    <source>
        <dbReference type="SAM" id="SignalP"/>
    </source>
</evidence>
<dbReference type="EMBL" id="CAKOGP040002114">
    <property type="protein sequence ID" value="CAJ1962701.1"/>
    <property type="molecule type" value="Genomic_DNA"/>
</dbReference>
<feature type="region of interest" description="Disordered" evidence="1">
    <location>
        <begin position="39"/>
        <end position="64"/>
    </location>
</feature>
<keyword evidence="2" id="KW-0732">Signal</keyword>
<reference evidence="3" key="1">
    <citation type="submission" date="2023-08" db="EMBL/GenBank/DDBJ databases">
        <authorList>
            <person name="Audoor S."/>
            <person name="Bilcke G."/>
        </authorList>
    </citation>
    <scope>NUCLEOTIDE SEQUENCE</scope>
</reference>
<proteinExistence type="predicted"/>
<evidence type="ECO:0000256" key="1">
    <source>
        <dbReference type="SAM" id="MobiDB-lite"/>
    </source>
</evidence>
<keyword evidence="4" id="KW-1185">Reference proteome</keyword>
<feature type="chain" id="PRO_5042015789" evidence="2">
    <location>
        <begin position="29"/>
        <end position="489"/>
    </location>
</feature>
<comment type="caution">
    <text evidence="3">The sequence shown here is derived from an EMBL/GenBank/DDBJ whole genome shotgun (WGS) entry which is preliminary data.</text>
</comment>
<evidence type="ECO:0000313" key="3">
    <source>
        <dbReference type="EMBL" id="CAJ1962701.1"/>
    </source>
</evidence>
<gene>
    <name evidence="3" type="ORF">CYCCA115_LOCUS19813</name>
</gene>
<dbReference type="Proteomes" id="UP001295423">
    <property type="component" value="Unassembled WGS sequence"/>
</dbReference>
<name>A0AAD2G4T0_9STRA</name>
<dbReference type="AlphaFoldDB" id="A0AAD2G4T0"/>
<organism evidence="3 4">
    <name type="scientific">Cylindrotheca closterium</name>
    <dbReference type="NCBI Taxonomy" id="2856"/>
    <lineage>
        <taxon>Eukaryota</taxon>
        <taxon>Sar</taxon>
        <taxon>Stramenopiles</taxon>
        <taxon>Ochrophyta</taxon>
        <taxon>Bacillariophyta</taxon>
        <taxon>Bacillariophyceae</taxon>
        <taxon>Bacillariophycidae</taxon>
        <taxon>Bacillariales</taxon>
        <taxon>Bacillariaceae</taxon>
        <taxon>Cylindrotheca</taxon>
    </lineage>
</organism>
<feature type="signal peptide" evidence="2">
    <location>
        <begin position="1"/>
        <end position="28"/>
    </location>
</feature>